<evidence type="ECO:0000259" key="10">
    <source>
        <dbReference type="PROSITE" id="PS50929"/>
    </source>
</evidence>
<sequence>MFSWFESRLDPYPADPPRMPPKGLWRFILHFSRGAWGYMLAMSACSALIAVFEVILFGYMGDLVDRLAGTGRDQFWQIEGDRLLAMAAILVLGIPLLQIVFSLLMHQTLMGNLPQRIRWQAHRYLLRQSMSYFQDEFAGRIATKLMQTALAVREVAMKFLDVLVYVGVYFLGALVLAASTDGWLAVPFVMWGVLYGLMLWWLVPLIGRVSEAQADARAVMTGRVVDSYTNISTVKLFSHSSREEAYVRDSMDGFLQTVHRQMRLASVQNILLSSLNSGLTFSVTALGIWLWTQGRIEVGAVAIAIPLALRLGNMSHWIMWEFAGLFENIGTVRDGIGSLALPRMVTDAPEAKPLVVTRGAVELRDVTFRYGDADGGKGTTVLDHLSLNIAPGERIGLVGRSGAGKSTLVNLLLRFHDISAGQILIDGQDVSRVTQESLRAAIGVVTQDTSLLHRSIRDNISYGRPDASETEILRAADLAEASDFVGALGDSQGRRGLDAHVGERGVKLSGGQRQRIAIARVLLKDAPILVLDEATSALDSEVEAAIQSQLELLMQGKTVIAIAHRLSTIARMDRLVVMDRGRIVEQGSHDELLVRGGIYAGLWARQSGGFLESDDSDVSEPVRAEMRKA</sequence>
<evidence type="ECO:0000256" key="8">
    <source>
        <dbReference type="SAM" id="Phobius"/>
    </source>
</evidence>
<dbReference type="GO" id="GO:0016887">
    <property type="term" value="F:ATP hydrolysis activity"/>
    <property type="evidence" value="ECO:0007669"/>
    <property type="project" value="InterPro"/>
</dbReference>
<dbReference type="RefSeq" id="WP_155038775.1">
    <property type="nucleotide sequence ID" value="NZ_JBHGCD010000039.1"/>
</dbReference>
<dbReference type="Proteomes" id="UP000449846">
    <property type="component" value="Unassembled WGS sequence"/>
</dbReference>
<comment type="caution">
    <text evidence="11">The sequence shown here is derived from an EMBL/GenBank/DDBJ whole genome shotgun (WGS) entry which is preliminary data.</text>
</comment>
<dbReference type="PROSITE" id="PS50929">
    <property type="entry name" value="ABC_TM1F"/>
    <property type="match status" value="1"/>
</dbReference>
<feature type="transmembrane region" description="Helical" evidence="8">
    <location>
        <begin position="159"/>
        <end position="178"/>
    </location>
</feature>
<dbReference type="FunFam" id="1.20.1560.10:FF:000070">
    <property type="entry name" value="Multidrug ABC transporter ATP-binding protein"/>
    <property type="match status" value="1"/>
</dbReference>
<dbReference type="InterPro" id="IPR039421">
    <property type="entry name" value="Type_1_exporter"/>
</dbReference>
<dbReference type="PROSITE" id="PS50893">
    <property type="entry name" value="ABC_TRANSPORTER_2"/>
    <property type="match status" value="1"/>
</dbReference>
<proteinExistence type="predicted"/>
<dbReference type="PROSITE" id="PS00211">
    <property type="entry name" value="ABC_TRANSPORTER_1"/>
    <property type="match status" value="1"/>
</dbReference>
<feature type="transmembrane region" description="Helical" evidence="8">
    <location>
        <begin position="35"/>
        <end position="60"/>
    </location>
</feature>
<organism evidence="11 12">
    <name type="scientific">Paracoccus litorisediminis</name>
    <dbReference type="NCBI Taxonomy" id="2006130"/>
    <lineage>
        <taxon>Bacteria</taxon>
        <taxon>Pseudomonadati</taxon>
        <taxon>Pseudomonadota</taxon>
        <taxon>Alphaproteobacteria</taxon>
        <taxon>Rhodobacterales</taxon>
        <taxon>Paracoccaceae</taxon>
        <taxon>Paracoccus</taxon>
    </lineage>
</organism>
<keyword evidence="5 8" id="KW-1133">Transmembrane helix</keyword>
<protein>
    <submittedName>
        <fullName evidence="11">ATP-binding cassette domain-containing protein</fullName>
    </submittedName>
</protein>
<evidence type="ECO:0000256" key="6">
    <source>
        <dbReference type="ARBA" id="ARBA00023136"/>
    </source>
</evidence>
<dbReference type="PANTHER" id="PTHR43394:SF1">
    <property type="entry name" value="ATP-BINDING CASSETTE SUB-FAMILY B MEMBER 10, MITOCHONDRIAL"/>
    <property type="match status" value="1"/>
</dbReference>
<dbReference type="FunFam" id="3.40.50.300:FF:000218">
    <property type="entry name" value="Multidrug ABC transporter ATP-binding protein"/>
    <property type="match status" value="1"/>
</dbReference>
<dbReference type="InterPro" id="IPR027417">
    <property type="entry name" value="P-loop_NTPase"/>
</dbReference>
<feature type="transmembrane region" description="Helical" evidence="8">
    <location>
        <begin position="184"/>
        <end position="203"/>
    </location>
</feature>
<dbReference type="PANTHER" id="PTHR43394">
    <property type="entry name" value="ATP-DEPENDENT PERMEASE MDL1, MITOCHONDRIAL"/>
    <property type="match status" value="1"/>
</dbReference>
<dbReference type="SUPFAM" id="SSF90123">
    <property type="entry name" value="ABC transporter transmembrane region"/>
    <property type="match status" value="1"/>
</dbReference>
<evidence type="ECO:0000256" key="2">
    <source>
        <dbReference type="ARBA" id="ARBA00022692"/>
    </source>
</evidence>
<evidence type="ECO:0000256" key="3">
    <source>
        <dbReference type="ARBA" id="ARBA00022741"/>
    </source>
</evidence>
<dbReference type="InterPro" id="IPR011527">
    <property type="entry name" value="ABC1_TM_dom"/>
</dbReference>
<evidence type="ECO:0000313" key="11">
    <source>
        <dbReference type="EMBL" id="MTH58834.1"/>
    </source>
</evidence>
<accession>A0A844HK76</accession>
<dbReference type="Gene3D" id="3.40.50.300">
    <property type="entry name" value="P-loop containing nucleotide triphosphate hydrolases"/>
    <property type="match status" value="1"/>
</dbReference>
<evidence type="ECO:0000256" key="5">
    <source>
        <dbReference type="ARBA" id="ARBA00022989"/>
    </source>
</evidence>
<dbReference type="InterPro" id="IPR017871">
    <property type="entry name" value="ABC_transporter-like_CS"/>
</dbReference>
<keyword evidence="3" id="KW-0547">Nucleotide-binding</keyword>
<comment type="function">
    <text evidence="7">Part of an ABC transporter complex. Transmembrane domains (TMD) form a pore in the inner membrane and the ATP-binding domain (NBD) is responsible for energy generation.</text>
</comment>
<dbReference type="GO" id="GO:0005886">
    <property type="term" value="C:plasma membrane"/>
    <property type="evidence" value="ECO:0007669"/>
    <property type="project" value="UniProtKB-SubCell"/>
</dbReference>
<dbReference type="EMBL" id="WMIG01000002">
    <property type="protein sequence ID" value="MTH58834.1"/>
    <property type="molecule type" value="Genomic_DNA"/>
</dbReference>
<keyword evidence="6 8" id="KW-0472">Membrane</keyword>
<dbReference type="Pfam" id="PF00005">
    <property type="entry name" value="ABC_tran"/>
    <property type="match status" value="1"/>
</dbReference>
<feature type="domain" description="ABC transporter" evidence="9">
    <location>
        <begin position="361"/>
        <end position="605"/>
    </location>
</feature>
<name>A0A844HK76_9RHOB</name>
<dbReference type="InterPro" id="IPR003439">
    <property type="entry name" value="ABC_transporter-like_ATP-bd"/>
</dbReference>
<dbReference type="SMART" id="SM00382">
    <property type="entry name" value="AAA"/>
    <property type="match status" value="1"/>
</dbReference>
<feature type="domain" description="ABC transmembrane type-1" evidence="10">
    <location>
        <begin position="40"/>
        <end position="320"/>
    </location>
</feature>
<dbReference type="OrthoDB" id="9808328at2"/>
<dbReference type="Gene3D" id="1.20.1560.10">
    <property type="entry name" value="ABC transporter type 1, transmembrane domain"/>
    <property type="match status" value="1"/>
</dbReference>
<dbReference type="GO" id="GO:0015421">
    <property type="term" value="F:ABC-type oligopeptide transporter activity"/>
    <property type="evidence" value="ECO:0007669"/>
    <property type="project" value="TreeGrafter"/>
</dbReference>
<dbReference type="Pfam" id="PF00664">
    <property type="entry name" value="ABC_membrane"/>
    <property type="match status" value="1"/>
</dbReference>
<dbReference type="SUPFAM" id="SSF52540">
    <property type="entry name" value="P-loop containing nucleoside triphosphate hydrolases"/>
    <property type="match status" value="1"/>
</dbReference>
<keyword evidence="12" id="KW-1185">Reference proteome</keyword>
<feature type="transmembrane region" description="Helical" evidence="8">
    <location>
        <begin position="83"/>
        <end position="104"/>
    </location>
</feature>
<dbReference type="GO" id="GO:0005524">
    <property type="term" value="F:ATP binding"/>
    <property type="evidence" value="ECO:0007669"/>
    <property type="project" value="UniProtKB-KW"/>
</dbReference>
<dbReference type="InterPro" id="IPR003593">
    <property type="entry name" value="AAA+_ATPase"/>
</dbReference>
<reference evidence="11 12" key="1">
    <citation type="submission" date="2019-11" db="EMBL/GenBank/DDBJ databases">
        <authorList>
            <person name="Dong K."/>
        </authorList>
    </citation>
    <scope>NUCLEOTIDE SEQUENCE [LARGE SCALE GENOMIC DNA]</scope>
    <source>
        <strain evidence="11 12">NBRC 112902</strain>
    </source>
</reference>
<evidence type="ECO:0000256" key="1">
    <source>
        <dbReference type="ARBA" id="ARBA00004651"/>
    </source>
</evidence>
<dbReference type="AlphaFoldDB" id="A0A844HK76"/>
<evidence type="ECO:0000259" key="9">
    <source>
        <dbReference type="PROSITE" id="PS50893"/>
    </source>
</evidence>
<comment type="subcellular location">
    <subcellularLocation>
        <location evidence="1">Cell membrane</location>
        <topology evidence="1">Multi-pass membrane protein</topology>
    </subcellularLocation>
</comment>
<evidence type="ECO:0000256" key="7">
    <source>
        <dbReference type="ARBA" id="ARBA00024725"/>
    </source>
</evidence>
<gene>
    <name evidence="11" type="ORF">GL300_06370</name>
</gene>
<feature type="transmembrane region" description="Helical" evidence="8">
    <location>
        <begin position="270"/>
        <end position="291"/>
    </location>
</feature>
<evidence type="ECO:0000313" key="12">
    <source>
        <dbReference type="Proteomes" id="UP000449846"/>
    </source>
</evidence>
<keyword evidence="4 11" id="KW-0067">ATP-binding</keyword>
<keyword evidence="2 8" id="KW-0812">Transmembrane</keyword>
<dbReference type="CDD" id="cd07346">
    <property type="entry name" value="ABC_6TM_exporters"/>
    <property type="match status" value="1"/>
</dbReference>
<evidence type="ECO:0000256" key="4">
    <source>
        <dbReference type="ARBA" id="ARBA00022840"/>
    </source>
</evidence>
<dbReference type="InterPro" id="IPR036640">
    <property type="entry name" value="ABC1_TM_sf"/>
</dbReference>